<gene>
    <name evidence="3" type="ORF">C8A05DRAFT_34551</name>
</gene>
<reference evidence="3" key="2">
    <citation type="submission" date="2023-05" db="EMBL/GenBank/DDBJ databases">
        <authorList>
            <consortium name="Lawrence Berkeley National Laboratory"/>
            <person name="Steindorff A."/>
            <person name="Hensen N."/>
            <person name="Bonometti L."/>
            <person name="Westerberg I."/>
            <person name="Brannstrom I.O."/>
            <person name="Guillou S."/>
            <person name="Cros-Aarteil S."/>
            <person name="Calhoun S."/>
            <person name="Haridas S."/>
            <person name="Kuo A."/>
            <person name="Mondo S."/>
            <person name="Pangilinan J."/>
            <person name="Riley R."/>
            <person name="Labutti K."/>
            <person name="Andreopoulos B."/>
            <person name="Lipzen A."/>
            <person name="Chen C."/>
            <person name="Yanf M."/>
            <person name="Daum C."/>
            <person name="Ng V."/>
            <person name="Clum A."/>
            <person name="Ohm R."/>
            <person name="Martin F."/>
            <person name="Silar P."/>
            <person name="Natvig D."/>
            <person name="Lalanne C."/>
            <person name="Gautier V."/>
            <person name="Ament-Velasquez S.L."/>
            <person name="Kruys A."/>
            <person name="Hutchinson M.I."/>
            <person name="Powell A.J."/>
            <person name="Barry K."/>
            <person name="Miller A.N."/>
            <person name="Grigoriev I.V."/>
            <person name="Debuchy R."/>
            <person name="Gladieux P."/>
            <person name="Thoren M.H."/>
            <person name="Johannesson H."/>
        </authorList>
    </citation>
    <scope>NUCLEOTIDE SEQUENCE</scope>
    <source>
        <strain evidence="3">CBS 103.79</strain>
    </source>
</reference>
<dbReference type="AlphaFoldDB" id="A0AAN6MK96"/>
<feature type="transmembrane region" description="Helical" evidence="2">
    <location>
        <begin position="29"/>
        <end position="49"/>
    </location>
</feature>
<feature type="region of interest" description="Disordered" evidence="1">
    <location>
        <begin position="146"/>
        <end position="168"/>
    </location>
</feature>
<evidence type="ECO:0000313" key="4">
    <source>
        <dbReference type="Proteomes" id="UP001303889"/>
    </source>
</evidence>
<evidence type="ECO:0000256" key="2">
    <source>
        <dbReference type="SAM" id="Phobius"/>
    </source>
</evidence>
<evidence type="ECO:0000256" key="1">
    <source>
        <dbReference type="SAM" id="MobiDB-lite"/>
    </source>
</evidence>
<comment type="caution">
    <text evidence="3">The sequence shown here is derived from an EMBL/GenBank/DDBJ whole genome shotgun (WGS) entry which is preliminary data.</text>
</comment>
<sequence length="398" mass="43246">MALGRVEFTVLVAVISAFIIFTPERLALLRLLCFWGISILLGWHGYHWWERNPWVQDLVTALTTDQGLSGFLTNLAWDQTVGKAVRSVWDTFVGVLSVVGGVAEALFRLPPRAKSSNIKQPAANAPPSHHLALLVTTPPIHTYGPVSDRLYTTTPSSPPPPIRWSSTDVSARSVPPLLPTSLAFRRHFALCLVPEAVWKSGKMTVREKLQGGLYWDHGGGCVEGSAGRGWEGERVGSVNGVQVLGRVEGGLERCEEVYTTLMANWGEYRNIWWNDADLALALAYLLVEGPGASTCREIMNRLAELRKSEVTEARREAWGKGFTAGSSAFVGAWAVTLLTGGSVLPVTAPIMATSLSAGFGSGVVASGLQEAEATRLRDRKIACGRLERELPRLSELFA</sequence>
<feature type="transmembrane region" description="Helical" evidence="2">
    <location>
        <begin position="6"/>
        <end position="22"/>
    </location>
</feature>
<name>A0AAN6MK96_9PEZI</name>
<accession>A0AAN6MK96</accession>
<evidence type="ECO:0000313" key="3">
    <source>
        <dbReference type="EMBL" id="KAK3901753.1"/>
    </source>
</evidence>
<dbReference type="Proteomes" id="UP001303889">
    <property type="component" value="Unassembled WGS sequence"/>
</dbReference>
<protein>
    <submittedName>
        <fullName evidence="3">Uncharacterized protein</fullName>
    </submittedName>
</protein>
<proteinExistence type="predicted"/>
<dbReference type="EMBL" id="MU855557">
    <property type="protein sequence ID" value="KAK3901753.1"/>
    <property type="molecule type" value="Genomic_DNA"/>
</dbReference>
<keyword evidence="2" id="KW-0472">Membrane</keyword>
<keyword evidence="2" id="KW-0812">Transmembrane</keyword>
<keyword evidence="4" id="KW-1185">Reference proteome</keyword>
<keyword evidence="2" id="KW-1133">Transmembrane helix</keyword>
<reference evidence="3" key="1">
    <citation type="journal article" date="2023" name="Mol. Phylogenet. Evol.">
        <title>Genome-scale phylogeny and comparative genomics of the fungal order Sordariales.</title>
        <authorList>
            <person name="Hensen N."/>
            <person name="Bonometti L."/>
            <person name="Westerberg I."/>
            <person name="Brannstrom I.O."/>
            <person name="Guillou S."/>
            <person name="Cros-Aarteil S."/>
            <person name="Calhoun S."/>
            <person name="Haridas S."/>
            <person name="Kuo A."/>
            <person name="Mondo S."/>
            <person name="Pangilinan J."/>
            <person name="Riley R."/>
            <person name="LaButti K."/>
            <person name="Andreopoulos B."/>
            <person name="Lipzen A."/>
            <person name="Chen C."/>
            <person name="Yan M."/>
            <person name="Daum C."/>
            <person name="Ng V."/>
            <person name="Clum A."/>
            <person name="Steindorff A."/>
            <person name="Ohm R.A."/>
            <person name="Martin F."/>
            <person name="Silar P."/>
            <person name="Natvig D.O."/>
            <person name="Lalanne C."/>
            <person name="Gautier V."/>
            <person name="Ament-Velasquez S.L."/>
            <person name="Kruys A."/>
            <person name="Hutchinson M.I."/>
            <person name="Powell A.J."/>
            <person name="Barry K."/>
            <person name="Miller A.N."/>
            <person name="Grigoriev I.V."/>
            <person name="Debuchy R."/>
            <person name="Gladieux P."/>
            <person name="Hiltunen Thoren M."/>
            <person name="Johannesson H."/>
        </authorList>
    </citation>
    <scope>NUCLEOTIDE SEQUENCE</scope>
    <source>
        <strain evidence="3">CBS 103.79</strain>
    </source>
</reference>
<organism evidence="3 4">
    <name type="scientific">Staphylotrichum tortipilum</name>
    <dbReference type="NCBI Taxonomy" id="2831512"/>
    <lineage>
        <taxon>Eukaryota</taxon>
        <taxon>Fungi</taxon>
        <taxon>Dikarya</taxon>
        <taxon>Ascomycota</taxon>
        <taxon>Pezizomycotina</taxon>
        <taxon>Sordariomycetes</taxon>
        <taxon>Sordariomycetidae</taxon>
        <taxon>Sordariales</taxon>
        <taxon>Chaetomiaceae</taxon>
        <taxon>Staphylotrichum</taxon>
    </lineage>
</organism>